<keyword evidence="2" id="KW-1133">Transmembrane helix</keyword>
<evidence type="ECO:0000313" key="3">
    <source>
        <dbReference type="EMBL" id="KGA15726.1"/>
    </source>
</evidence>
<dbReference type="EMBL" id="JNSK01000086">
    <property type="protein sequence ID" value="KGA15726.1"/>
    <property type="molecule type" value="Genomic_DNA"/>
</dbReference>
<gene>
    <name evidence="3" type="ORF">GM50_16490</name>
</gene>
<keyword evidence="2" id="KW-0812">Transmembrane</keyword>
<feature type="transmembrane region" description="Helical" evidence="2">
    <location>
        <begin position="6"/>
        <end position="25"/>
    </location>
</feature>
<evidence type="ECO:0000256" key="2">
    <source>
        <dbReference type="SAM" id="Phobius"/>
    </source>
</evidence>
<accession>A0A094QMG4</accession>
<evidence type="ECO:0000256" key="1">
    <source>
        <dbReference type="SAM" id="MobiDB-lite"/>
    </source>
</evidence>
<organism evidence="3">
    <name type="scientific">freshwater metagenome</name>
    <dbReference type="NCBI Taxonomy" id="449393"/>
    <lineage>
        <taxon>unclassified sequences</taxon>
        <taxon>metagenomes</taxon>
        <taxon>ecological metagenomes</taxon>
    </lineage>
</organism>
<reference evidence="3" key="1">
    <citation type="submission" date="2014-05" db="EMBL/GenBank/DDBJ databases">
        <title>Key roles for freshwater Actinobacteria revealed by deep metagenomic sequencing.</title>
        <authorList>
            <person name="Ghai R."/>
            <person name="Mizuno C.M."/>
            <person name="Picazo A."/>
            <person name="Camacho A."/>
            <person name="Rodriguez-Valera F."/>
        </authorList>
    </citation>
    <scope>NUCLEOTIDE SEQUENCE</scope>
</reference>
<proteinExistence type="predicted"/>
<protein>
    <submittedName>
        <fullName evidence="3">Uncharacterized protein</fullName>
    </submittedName>
</protein>
<dbReference type="AlphaFoldDB" id="A0A094QMG4"/>
<sequence length="57" mass="6377">MTNTIISIVSVAIVIAIAFFIASRFKLSTKYERKPTQQSSWNRQDMGEDPSTDGKTP</sequence>
<keyword evidence="2" id="KW-0472">Membrane</keyword>
<name>A0A094QMG4_9ZZZZ</name>
<comment type="caution">
    <text evidence="3">The sequence shown here is derived from an EMBL/GenBank/DDBJ whole genome shotgun (WGS) entry which is preliminary data.</text>
</comment>
<feature type="region of interest" description="Disordered" evidence="1">
    <location>
        <begin position="29"/>
        <end position="57"/>
    </location>
</feature>